<keyword evidence="3 5" id="KW-0418">Kinase</keyword>
<dbReference type="Proteomes" id="UP000308054">
    <property type="component" value="Unassembled WGS sequence"/>
</dbReference>
<keyword evidence="6" id="KW-1185">Reference proteome</keyword>
<dbReference type="RefSeq" id="WP_135995582.1">
    <property type="nucleotide sequence ID" value="NZ_CP071057.1"/>
</dbReference>
<dbReference type="Pfam" id="PF00294">
    <property type="entry name" value="PfkB"/>
    <property type="match status" value="1"/>
</dbReference>
<dbReference type="InterPro" id="IPR011611">
    <property type="entry name" value="PfkB_dom"/>
</dbReference>
<dbReference type="Gene3D" id="3.40.1190.20">
    <property type="match status" value="1"/>
</dbReference>
<dbReference type="PANTHER" id="PTHR43320:SF3">
    <property type="entry name" value="CARBOHYDRATE KINASE PFKB DOMAIN-CONTAINING PROTEIN"/>
    <property type="match status" value="1"/>
</dbReference>
<sequence length="337" mass="35574">MTETRYDVLGVGNAIVDVIAHATDQFLVDNGIEKAAMTLIDEDRAKALYAAMGEGVEISGGSGANTLAGVASFGGRGAYIGKVAADQLGDIFEHDIRAIGVDYDTPRLKNGAATARCLINVTPDAQRSMCTFLGASTFFSDDDLDTGRIKAAEITYLEGYLFDREEAKKAFVRAAEIAKAAGRRVSLTLSDSFCVDRHRASFRQLVDNHIDILFANEAELKSLYETDDFEAALEKVRAEAAVAAVTRSEKGAVIVAGETTVAVPAEPVARLVDTTGAGDQFAAGFLLGMARGADLETCGRLGVLAAAEVISHVGARPEVSLKELAARRGIEIPAPVS</sequence>
<dbReference type="PANTHER" id="PTHR43320">
    <property type="entry name" value="SUGAR KINASE"/>
    <property type="match status" value="1"/>
</dbReference>
<dbReference type="InterPro" id="IPR029056">
    <property type="entry name" value="Ribokinase-like"/>
</dbReference>
<evidence type="ECO:0000313" key="5">
    <source>
        <dbReference type="EMBL" id="TGY89044.1"/>
    </source>
</evidence>
<dbReference type="InterPro" id="IPR002173">
    <property type="entry name" value="Carboh/pur_kinase_PfkB_CS"/>
</dbReference>
<feature type="domain" description="Carbohydrate kinase PfkB" evidence="4">
    <location>
        <begin position="52"/>
        <end position="317"/>
    </location>
</feature>
<proteinExistence type="inferred from homology"/>
<dbReference type="AlphaFoldDB" id="A0A4S2H0U5"/>
<dbReference type="PROSITE" id="PS00584">
    <property type="entry name" value="PFKB_KINASES_2"/>
    <property type="match status" value="1"/>
</dbReference>
<accession>A0A4S2H0U5</accession>
<evidence type="ECO:0000256" key="2">
    <source>
        <dbReference type="ARBA" id="ARBA00022679"/>
    </source>
</evidence>
<reference evidence="5 6" key="1">
    <citation type="journal article" date="2017" name="Int. J. Syst. Evol. Microbiol.">
        <title>Marinicauda algicola sp. nov., isolated from a marine red alga Rhodosorus marinus.</title>
        <authorList>
            <person name="Jeong S.E."/>
            <person name="Jeon S.H."/>
            <person name="Chun B.H."/>
            <person name="Kim D.W."/>
            <person name="Jeon C.O."/>
        </authorList>
    </citation>
    <scope>NUCLEOTIDE SEQUENCE [LARGE SCALE GENOMIC DNA]</scope>
    <source>
        <strain evidence="5 6">JCM 31718</strain>
    </source>
</reference>
<gene>
    <name evidence="5" type="ORF">E5163_07910</name>
</gene>
<comment type="caution">
    <text evidence="5">The sequence shown here is derived from an EMBL/GenBank/DDBJ whole genome shotgun (WGS) entry which is preliminary data.</text>
</comment>
<evidence type="ECO:0000313" key="6">
    <source>
        <dbReference type="Proteomes" id="UP000308054"/>
    </source>
</evidence>
<name>A0A4S2H0U5_9PROT</name>
<dbReference type="EMBL" id="SRXW01000002">
    <property type="protein sequence ID" value="TGY89044.1"/>
    <property type="molecule type" value="Genomic_DNA"/>
</dbReference>
<dbReference type="SUPFAM" id="SSF53613">
    <property type="entry name" value="Ribokinase-like"/>
    <property type="match status" value="1"/>
</dbReference>
<dbReference type="GO" id="GO:0016301">
    <property type="term" value="F:kinase activity"/>
    <property type="evidence" value="ECO:0007669"/>
    <property type="project" value="UniProtKB-KW"/>
</dbReference>
<protein>
    <submittedName>
        <fullName evidence="5">Adenosine kinase</fullName>
    </submittedName>
</protein>
<dbReference type="OrthoDB" id="9813569at2"/>
<dbReference type="CDD" id="cd01168">
    <property type="entry name" value="adenosine_kinase"/>
    <property type="match status" value="1"/>
</dbReference>
<comment type="similarity">
    <text evidence="1">Belongs to the carbohydrate kinase PfkB family.</text>
</comment>
<evidence type="ECO:0000259" key="4">
    <source>
        <dbReference type="Pfam" id="PF00294"/>
    </source>
</evidence>
<evidence type="ECO:0000256" key="1">
    <source>
        <dbReference type="ARBA" id="ARBA00010688"/>
    </source>
</evidence>
<dbReference type="InterPro" id="IPR052700">
    <property type="entry name" value="Carb_kinase_PfkB-like"/>
</dbReference>
<keyword evidence="2" id="KW-0808">Transferase</keyword>
<organism evidence="5 6">
    <name type="scientific">Marinicauda algicola</name>
    <dbReference type="NCBI Taxonomy" id="2029849"/>
    <lineage>
        <taxon>Bacteria</taxon>
        <taxon>Pseudomonadati</taxon>
        <taxon>Pseudomonadota</taxon>
        <taxon>Alphaproteobacteria</taxon>
        <taxon>Maricaulales</taxon>
        <taxon>Maricaulaceae</taxon>
        <taxon>Marinicauda</taxon>
    </lineage>
</organism>
<evidence type="ECO:0000256" key="3">
    <source>
        <dbReference type="ARBA" id="ARBA00022777"/>
    </source>
</evidence>